<dbReference type="AlphaFoldDB" id="A0A2U3ED38"/>
<comment type="subcellular location">
    <subcellularLocation>
        <location evidence="1">Nucleus</location>
    </subcellularLocation>
</comment>
<evidence type="ECO:0000313" key="4">
    <source>
        <dbReference type="EMBL" id="PWI72363.1"/>
    </source>
</evidence>
<dbReference type="SUPFAM" id="SSF57701">
    <property type="entry name" value="Zn2/Cys6 DNA-binding domain"/>
    <property type="match status" value="1"/>
</dbReference>
<evidence type="ECO:0000259" key="3">
    <source>
        <dbReference type="PROSITE" id="PS50048"/>
    </source>
</evidence>
<dbReference type="Gene3D" id="4.10.240.10">
    <property type="entry name" value="Zn(2)-C6 fungal-type DNA-binding domain"/>
    <property type="match status" value="1"/>
</dbReference>
<protein>
    <submittedName>
        <fullName evidence="4">C6 transcription factor</fullName>
    </submittedName>
</protein>
<dbReference type="GO" id="GO:0000981">
    <property type="term" value="F:DNA-binding transcription factor activity, RNA polymerase II-specific"/>
    <property type="evidence" value="ECO:0007669"/>
    <property type="project" value="InterPro"/>
</dbReference>
<dbReference type="PANTHER" id="PTHR37534">
    <property type="entry name" value="TRANSCRIPTIONAL ACTIVATOR PROTEIN UGA3"/>
    <property type="match status" value="1"/>
</dbReference>
<feature type="domain" description="Zn(2)-C6 fungal-type" evidence="3">
    <location>
        <begin position="26"/>
        <end position="54"/>
    </location>
</feature>
<evidence type="ECO:0000256" key="1">
    <source>
        <dbReference type="ARBA" id="ARBA00004123"/>
    </source>
</evidence>
<sequence length="761" mass="84367">MGKRRKGKIYSPASLRDKPRSRGFTGCGTCRSRHLKCDEAKPTCSTCRRLDLPCQGYAPRLLWIASQQCGGDLEGPKGEASSFRYPLFTEAHRSSMSFDMVQSLGDQSAGEILLDLDTESVSDDELHAVGPFGVFRACDGPSSLRLSTSSPSDDNEEDVEDVSLDLLQAKDLSPFPADFFAHLAQDQPSPSFGADLGGPEKWLNIGMAMNMPWDSSAQGIVPDGFSMQLLSPCLDSPDNDVMEAVPRSESSQVPTTQPDTRLSDVDSILPSADLNSSNHASSALSTFSPPINCVPRSGTSLPQHAASLLRYLKTKVFEDRKSMSTRSMSPWKLLLLPCALETFAEVSLWDSTTHARRSILSTLLAKSAFHLSKSTAHDESTASFWLKVGVDHHHDAQKHLKSALKGELGMNANYAEMLMAILGVGIVSVYYHGARVVKQLLLDAEYLIRSQGLPATKTFAHRVLHHLYTHLRVIMESTSIMSKSVASKDGEQWRLASQLVQTPMPSQFRVNAQNLGKLDSTHPKPEDVGYNDIHLDVSGIWQATLYPEIFGVPETLMTLLSQTISLVNERPRLQAASLNNPMVSAALSQHIKTLEQQIWSWSLQRSNAPFGPRPPQFLLDEAEAPVNRQQAESMILSMHQALIIFFYRRVYNISAMVIQDQVKKTLEFVQPCLEMERFDADFSVSISWSTFIAAAEAATPDLQELGLRCLEAVDDRGMFIERGKPSAMAKAVWEHRRRTNDFSYGWPDMMAVWNPQLRCSA</sequence>
<dbReference type="InterPro" id="IPR021858">
    <property type="entry name" value="Fun_TF"/>
</dbReference>
<dbReference type="PROSITE" id="PS50048">
    <property type="entry name" value="ZN2_CY6_FUNGAL_2"/>
    <property type="match status" value="1"/>
</dbReference>
<dbReference type="InterPro" id="IPR001138">
    <property type="entry name" value="Zn2Cys6_DnaBD"/>
</dbReference>
<proteinExistence type="predicted"/>
<dbReference type="EMBL" id="LCWV01000006">
    <property type="protein sequence ID" value="PWI72363.1"/>
    <property type="molecule type" value="Genomic_DNA"/>
</dbReference>
<evidence type="ECO:0000313" key="5">
    <source>
        <dbReference type="Proteomes" id="UP000245956"/>
    </source>
</evidence>
<evidence type="ECO:0000256" key="2">
    <source>
        <dbReference type="ARBA" id="ARBA00023242"/>
    </source>
</evidence>
<dbReference type="InterPro" id="IPR036864">
    <property type="entry name" value="Zn2-C6_fun-type_DNA-bd_sf"/>
</dbReference>
<comment type="caution">
    <text evidence="4">The sequence shown here is derived from an EMBL/GenBank/DDBJ whole genome shotgun (WGS) entry which is preliminary data.</text>
</comment>
<dbReference type="SMART" id="SM00066">
    <property type="entry name" value="GAL4"/>
    <property type="match status" value="1"/>
</dbReference>
<dbReference type="CDD" id="cd00067">
    <property type="entry name" value="GAL4"/>
    <property type="match status" value="1"/>
</dbReference>
<dbReference type="PROSITE" id="PS00463">
    <property type="entry name" value="ZN2_CY6_FUNGAL_1"/>
    <property type="match status" value="1"/>
</dbReference>
<reference evidence="4 5" key="1">
    <citation type="journal article" date="2016" name="Front. Microbiol.">
        <title>Genome and transcriptome sequences reveal the specific parasitism of the nematophagous Purpureocillium lilacinum 36-1.</title>
        <authorList>
            <person name="Xie J."/>
            <person name="Li S."/>
            <person name="Mo C."/>
            <person name="Xiao X."/>
            <person name="Peng D."/>
            <person name="Wang G."/>
            <person name="Xiao Y."/>
        </authorList>
    </citation>
    <scope>NUCLEOTIDE SEQUENCE [LARGE SCALE GENOMIC DNA]</scope>
    <source>
        <strain evidence="4 5">36-1</strain>
    </source>
</reference>
<gene>
    <name evidence="4" type="ORF">PCL_10986</name>
</gene>
<dbReference type="GO" id="GO:0005634">
    <property type="term" value="C:nucleus"/>
    <property type="evidence" value="ECO:0007669"/>
    <property type="project" value="UniProtKB-SubCell"/>
</dbReference>
<keyword evidence="2" id="KW-0539">Nucleus</keyword>
<dbReference type="Pfam" id="PF00172">
    <property type="entry name" value="Zn_clus"/>
    <property type="match status" value="1"/>
</dbReference>
<dbReference type="PANTHER" id="PTHR37534:SF46">
    <property type="entry name" value="ZN(II)2CYS6 TRANSCRIPTION FACTOR (EUROFUNG)"/>
    <property type="match status" value="1"/>
</dbReference>
<dbReference type="GO" id="GO:0008270">
    <property type="term" value="F:zinc ion binding"/>
    <property type="evidence" value="ECO:0007669"/>
    <property type="project" value="InterPro"/>
</dbReference>
<accession>A0A2U3ED38</accession>
<organism evidence="4 5">
    <name type="scientific">Purpureocillium lilacinum</name>
    <name type="common">Paecilomyces lilacinus</name>
    <dbReference type="NCBI Taxonomy" id="33203"/>
    <lineage>
        <taxon>Eukaryota</taxon>
        <taxon>Fungi</taxon>
        <taxon>Dikarya</taxon>
        <taxon>Ascomycota</taxon>
        <taxon>Pezizomycotina</taxon>
        <taxon>Sordariomycetes</taxon>
        <taxon>Hypocreomycetidae</taxon>
        <taxon>Hypocreales</taxon>
        <taxon>Ophiocordycipitaceae</taxon>
        <taxon>Purpureocillium</taxon>
    </lineage>
</organism>
<name>A0A2U3ED38_PURLI</name>
<dbReference type="Proteomes" id="UP000245956">
    <property type="component" value="Unassembled WGS sequence"/>
</dbReference>
<dbReference type="Pfam" id="PF11951">
    <property type="entry name" value="Fungal_trans_2"/>
    <property type="match status" value="1"/>
</dbReference>